<dbReference type="InterPro" id="IPR035979">
    <property type="entry name" value="RBD_domain_sf"/>
</dbReference>
<dbReference type="InterPro" id="IPR050886">
    <property type="entry name" value="RNA-binding_reg"/>
</dbReference>
<organism evidence="5 6">
    <name type="scientific">Phytophthora palmivora</name>
    <dbReference type="NCBI Taxonomy" id="4796"/>
    <lineage>
        <taxon>Eukaryota</taxon>
        <taxon>Sar</taxon>
        <taxon>Stramenopiles</taxon>
        <taxon>Oomycota</taxon>
        <taxon>Peronosporomycetes</taxon>
        <taxon>Peronosporales</taxon>
        <taxon>Peronosporaceae</taxon>
        <taxon>Phytophthora</taxon>
    </lineage>
</organism>
<proteinExistence type="predicted"/>
<evidence type="ECO:0000256" key="1">
    <source>
        <dbReference type="ARBA" id="ARBA00022884"/>
    </source>
</evidence>
<dbReference type="PANTHER" id="PTHR48024">
    <property type="entry name" value="GEO13361P1-RELATED"/>
    <property type="match status" value="1"/>
</dbReference>
<feature type="domain" description="RRM" evidence="4">
    <location>
        <begin position="326"/>
        <end position="410"/>
    </location>
</feature>
<protein>
    <submittedName>
        <fullName evidence="5">28 kDa ribonucleoprotein</fullName>
    </submittedName>
</protein>
<evidence type="ECO:0000259" key="4">
    <source>
        <dbReference type="PROSITE" id="PS50102"/>
    </source>
</evidence>
<feature type="compositionally biased region" description="Basic residues" evidence="3">
    <location>
        <begin position="1"/>
        <end position="10"/>
    </location>
</feature>
<feature type="compositionally biased region" description="Acidic residues" evidence="3">
    <location>
        <begin position="15"/>
        <end position="33"/>
    </location>
</feature>
<feature type="compositionally biased region" description="Acidic residues" evidence="3">
    <location>
        <begin position="176"/>
        <end position="185"/>
    </location>
</feature>
<feature type="region of interest" description="Disordered" evidence="3">
    <location>
        <begin position="1"/>
        <end position="213"/>
    </location>
</feature>
<feature type="domain" description="RRM" evidence="4">
    <location>
        <begin position="266"/>
        <end position="335"/>
    </location>
</feature>
<sequence>MAMTKRNKKRKLEEVAMEEVESSSDSSSEEQEQVQEKADSSDSEEESVEAQQQDNSDSDASAEEGVSAEETQQEGERSSDSSESEDESAAVEETQQDSADSSESEEESTPQDKQVASNSSDTSDSDEESAAVEEVQQSDSSSSESEEESTAVEEMQQDDSGSSESEEERVPPVQDENSDDSESEEEQKPRSPTKVEVPSLEPKKKKAKIEREEELGDDDIHLRAVRRLLEAISWNELAQILANATTQNDELYSNLKTAADSRVAYRQVSVRNLAVKTGTKTLRTAFKRFGKIDDGAVIYDKSGKSRGFGFITFTEVEAAVRAAAKNSIIIDGHKVSCREETLREQFKQFGELEDITVVIDRVTRKSKGYAFITYRKKEGASAALKNPPEKIDGRKISCSLATLRSKNDKKDGGKLASQ</sequence>
<evidence type="ECO:0000313" key="5">
    <source>
        <dbReference type="EMBL" id="POM73908.1"/>
    </source>
</evidence>
<dbReference type="InterPro" id="IPR000504">
    <property type="entry name" value="RRM_dom"/>
</dbReference>
<dbReference type="InterPro" id="IPR012677">
    <property type="entry name" value="Nucleotide-bd_a/b_plait_sf"/>
</dbReference>
<dbReference type="GO" id="GO:1990904">
    <property type="term" value="C:ribonucleoprotein complex"/>
    <property type="evidence" value="ECO:0007669"/>
    <property type="project" value="UniProtKB-KW"/>
</dbReference>
<feature type="compositionally biased region" description="Acidic residues" evidence="3">
    <location>
        <begin position="100"/>
        <end position="109"/>
    </location>
</feature>
<dbReference type="GO" id="GO:0005634">
    <property type="term" value="C:nucleus"/>
    <property type="evidence" value="ECO:0007669"/>
    <property type="project" value="TreeGrafter"/>
</dbReference>
<dbReference type="SUPFAM" id="SSF54928">
    <property type="entry name" value="RNA-binding domain, RBD"/>
    <property type="match status" value="2"/>
</dbReference>
<dbReference type="SMART" id="SM00360">
    <property type="entry name" value="RRM"/>
    <property type="match status" value="2"/>
</dbReference>
<evidence type="ECO:0000313" key="6">
    <source>
        <dbReference type="Proteomes" id="UP000237271"/>
    </source>
</evidence>
<dbReference type="Proteomes" id="UP000237271">
    <property type="component" value="Unassembled WGS sequence"/>
</dbReference>
<dbReference type="Gene3D" id="3.30.70.330">
    <property type="match status" value="2"/>
</dbReference>
<feature type="compositionally biased region" description="Acidic residues" evidence="3">
    <location>
        <begin position="144"/>
        <end position="157"/>
    </location>
</feature>
<reference evidence="5 6" key="1">
    <citation type="journal article" date="2017" name="Genome Biol. Evol.">
        <title>Phytophthora megakarya and P. palmivora, closely related causal agents of cacao black pod rot, underwent increases in genome sizes and gene numbers by different mechanisms.</title>
        <authorList>
            <person name="Ali S.S."/>
            <person name="Shao J."/>
            <person name="Lary D.J."/>
            <person name="Kronmiller B."/>
            <person name="Shen D."/>
            <person name="Strem M.D."/>
            <person name="Amoako-Attah I."/>
            <person name="Akrofi A.Y."/>
            <person name="Begoude B.A."/>
            <person name="Ten Hoopen G.M."/>
            <person name="Coulibaly K."/>
            <person name="Kebe B.I."/>
            <person name="Melnick R.L."/>
            <person name="Guiltinan M.J."/>
            <person name="Tyler B.M."/>
            <person name="Meinhardt L.W."/>
            <person name="Bailey B.A."/>
        </authorList>
    </citation>
    <scope>NUCLEOTIDE SEQUENCE [LARGE SCALE GENOMIC DNA]</scope>
    <source>
        <strain evidence="6">sbr112.9</strain>
    </source>
</reference>
<dbReference type="EMBL" id="NCKW01004972">
    <property type="protein sequence ID" value="POM73908.1"/>
    <property type="molecule type" value="Genomic_DNA"/>
</dbReference>
<dbReference type="OrthoDB" id="1875751at2759"/>
<feature type="compositionally biased region" description="Low complexity" evidence="3">
    <location>
        <begin position="132"/>
        <end position="143"/>
    </location>
</feature>
<dbReference type="Pfam" id="PF00076">
    <property type="entry name" value="RRM_1"/>
    <property type="match status" value="2"/>
</dbReference>
<comment type="caution">
    <text evidence="5">The sequence shown here is derived from an EMBL/GenBank/DDBJ whole genome shotgun (WGS) entry which is preliminary data.</text>
</comment>
<name>A0A2P4Y7X8_9STRA</name>
<keyword evidence="1 2" id="KW-0694">RNA-binding</keyword>
<evidence type="ECO:0000256" key="3">
    <source>
        <dbReference type="SAM" id="MobiDB-lite"/>
    </source>
</evidence>
<keyword evidence="6" id="KW-1185">Reference proteome</keyword>
<keyword evidence="5" id="KW-0687">Ribonucleoprotein</keyword>
<dbReference type="GO" id="GO:0003723">
    <property type="term" value="F:RNA binding"/>
    <property type="evidence" value="ECO:0007669"/>
    <property type="project" value="UniProtKB-UniRule"/>
</dbReference>
<accession>A0A2P4Y7X8</accession>
<gene>
    <name evidence="5" type="ORF">PHPALM_9191</name>
</gene>
<dbReference type="PANTHER" id="PTHR48024:SF56">
    <property type="entry name" value="HETEROGENEOUS NUCLEAR RIBONUCLEOPROTEIN A0"/>
    <property type="match status" value="1"/>
</dbReference>
<dbReference type="PROSITE" id="PS50102">
    <property type="entry name" value="RRM"/>
    <property type="match status" value="2"/>
</dbReference>
<dbReference type="AlphaFoldDB" id="A0A2P4Y7X8"/>
<evidence type="ECO:0000256" key="2">
    <source>
        <dbReference type="PROSITE-ProRule" id="PRU00176"/>
    </source>
</evidence>